<dbReference type="InterPro" id="IPR012827">
    <property type="entry name" value="Hemerythrin_metal-bd"/>
</dbReference>
<gene>
    <name evidence="5" type="ORF">CU669_19495</name>
</gene>
<dbReference type="InterPro" id="IPR035938">
    <property type="entry name" value="Hemerythrin-like_sf"/>
</dbReference>
<dbReference type="CDD" id="cd12107">
    <property type="entry name" value="Hemerythrin"/>
    <property type="match status" value="1"/>
</dbReference>
<reference evidence="5 6" key="1">
    <citation type="submission" date="2017-11" db="EMBL/GenBank/DDBJ databases">
        <title>Draft genome sequence of magnetotactic bacterium Magnetospirillum kuznetsovii LBB-42.</title>
        <authorList>
            <person name="Grouzdev D.S."/>
            <person name="Rysina M.S."/>
            <person name="Baslerov R.V."/>
            <person name="Koziaeva V."/>
        </authorList>
    </citation>
    <scope>NUCLEOTIDE SEQUENCE [LARGE SCALE GENOMIC DNA]</scope>
    <source>
        <strain evidence="5 6">LBB-42</strain>
    </source>
</reference>
<evidence type="ECO:0000256" key="3">
    <source>
        <dbReference type="ARBA" id="ARBA00023004"/>
    </source>
</evidence>
<dbReference type="NCBIfam" id="TIGR02481">
    <property type="entry name" value="hemeryth_dom"/>
    <property type="match status" value="1"/>
</dbReference>
<dbReference type="InterPro" id="IPR012312">
    <property type="entry name" value="Hemerythrin-like"/>
</dbReference>
<feature type="domain" description="Hemerythrin-like" evidence="4">
    <location>
        <begin position="13"/>
        <end position="127"/>
    </location>
</feature>
<comment type="similarity">
    <text evidence="1">Belongs to the hemerythrin family.</text>
</comment>
<name>A0A364NT15_9PROT</name>
<proteinExistence type="inferred from homology"/>
<evidence type="ECO:0000256" key="1">
    <source>
        <dbReference type="ARBA" id="ARBA00010587"/>
    </source>
</evidence>
<dbReference type="NCBIfam" id="NF033749">
    <property type="entry name" value="bact_hemeryth"/>
    <property type="match status" value="1"/>
</dbReference>
<dbReference type="GO" id="GO:0046872">
    <property type="term" value="F:metal ion binding"/>
    <property type="evidence" value="ECO:0007669"/>
    <property type="project" value="UniProtKB-KW"/>
</dbReference>
<dbReference type="Proteomes" id="UP000251075">
    <property type="component" value="Unassembled WGS sequence"/>
</dbReference>
<keyword evidence="2" id="KW-0479">Metal-binding</keyword>
<evidence type="ECO:0000313" key="5">
    <source>
        <dbReference type="EMBL" id="RAU20229.1"/>
    </source>
</evidence>
<protein>
    <submittedName>
        <fullName evidence="5">Hemerythrin</fullName>
    </submittedName>
</protein>
<keyword evidence="3" id="KW-0408">Iron</keyword>
<dbReference type="AlphaFoldDB" id="A0A364NT15"/>
<evidence type="ECO:0000313" key="6">
    <source>
        <dbReference type="Proteomes" id="UP000251075"/>
    </source>
</evidence>
<evidence type="ECO:0000259" key="4">
    <source>
        <dbReference type="Pfam" id="PF01814"/>
    </source>
</evidence>
<dbReference type="Gene3D" id="1.20.120.50">
    <property type="entry name" value="Hemerythrin-like"/>
    <property type="match status" value="1"/>
</dbReference>
<dbReference type="Pfam" id="PF01814">
    <property type="entry name" value="Hemerythrin"/>
    <property type="match status" value="1"/>
</dbReference>
<sequence>MQSIQWDPSFSVGIAKLDDDHKKLIQLINSLYEAWNLGKDGLVIGSLFDALQVYTDSHFQREEAVLLALEYDRMPQQQHAHACLVGALQNFRTRYLAGGQATKPTAEMNAFLRSWLLDHILTEDLMYRALLASPESLALFDPYRLDL</sequence>
<accession>A0A364NT15</accession>
<dbReference type="PANTHER" id="PTHR37164:SF1">
    <property type="entry name" value="BACTERIOHEMERYTHRIN"/>
    <property type="match status" value="1"/>
</dbReference>
<comment type="caution">
    <text evidence="5">The sequence shown here is derived from an EMBL/GenBank/DDBJ whole genome shotgun (WGS) entry which is preliminary data.</text>
</comment>
<dbReference type="SUPFAM" id="SSF47188">
    <property type="entry name" value="Hemerythrin-like"/>
    <property type="match status" value="1"/>
</dbReference>
<dbReference type="InterPro" id="IPR050669">
    <property type="entry name" value="Hemerythrin"/>
</dbReference>
<keyword evidence="6" id="KW-1185">Reference proteome</keyword>
<organism evidence="5 6">
    <name type="scientific">Paramagnetospirillum kuznetsovii</name>
    <dbReference type="NCBI Taxonomy" id="2053833"/>
    <lineage>
        <taxon>Bacteria</taxon>
        <taxon>Pseudomonadati</taxon>
        <taxon>Pseudomonadota</taxon>
        <taxon>Alphaproteobacteria</taxon>
        <taxon>Rhodospirillales</taxon>
        <taxon>Magnetospirillaceae</taxon>
        <taxon>Paramagnetospirillum</taxon>
    </lineage>
</organism>
<dbReference type="OrthoDB" id="7305302at2"/>
<dbReference type="PANTHER" id="PTHR37164">
    <property type="entry name" value="BACTERIOHEMERYTHRIN"/>
    <property type="match status" value="1"/>
</dbReference>
<dbReference type="EMBL" id="PGTO01000029">
    <property type="protein sequence ID" value="RAU20229.1"/>
    <property type="molecule type" value="Genomic_DNA"/>
</dbReference>
<evidence type="ECO:0000256" key="2">
    <source>
        <dbReference type="ARBA" id="ARBA00022723"/>
    </source>
</evidence>